<reference evidence="6 7" key="1">
    <citation type="submission" date="2021-05" db="EMBL/GenBank/DDBJ databases">
        <title>Kineosporia and Streptomyces sp. nov. two new marine actinobacteria isolated from Coral.</title>
        <authorList>
            <person name="Buangrab K."/>
            <person name="Sutthacheep M."/>
            <person name="Yeemin T."/>
            <person name="Harunari E."/>
            <person name="Igarashi Y."/>
            <person name="Kanchanasin P."/>
            <person name="Tanasupawat S."/>
            <person name="Phongsopitanun W."/>
        </authorList>
    </citation>
    <scope>NUCLEOTIDE SEQUENCE [LARGE SCALE GENOMIC DNA]</scope>
    <source>
        <strain evidence="6 7">J2-2</strain>
    </source>
</reference>
<gene>
    <name evidence="6" type="ORF">KIH74_29830</name>
</gene>
<feature type="domain" description="Iron-binding zinc finger CDGSH type" evidence="5">
    <location>
        <begin position="14"/>
        <end position="58"/>
    </location>
</feature>
<organism evidence="6 7">
    <name type="scientific">Kineosporia corallincola</name>
    <dbReference type="NCBI Taxonomy" id="2835133"/>
    <lineage>
        <taxon>Bacteria</taxon>
        <taxon>Bacillati</taxon>
        <taxon>Actinomycetota</taxon>
        <taxon>Actinomycetes</taxon>
        <taxon>Kineosporiales</taxon>
        <taxon>Kineosporiaceae</taxon>
        <taxon>Kineosporia</taxon>
    </lineage>
</organism>
<keyword evidence="4" id="KW-0411">Iron-sulfur</keyword>
<accession>A0ABS5TQ14</accession>
<evidence type="ECO:0000259" key="5">
    <source>
        <dbReference type="SMART" id="SM00704"/>
    </source>
</evidence>
<dbReference type="SMART" id="SM00704">
    <property type="entry name" value="ZnF_CDGSH"/>
    <property type="match status" value="1"/>
</dbReference>
<protein>
    <submittedName>
        <fullName evidence="6">CDGSH iron-sulfur domain-containing protein</fullName>
    </submittedName>
</protein>
<evidence type="ECO:0000256" key="2">
    <source>
        <dbReference type="ARBA" id="ARBA00022723"/>
    </source>
</evidence>
<name>A0ABS5TQ14_9ACTN</name>
<dbReference type="RefSeq" id="WP_214159709.1">
    <property type="nucleotide sequence ID" value="NZ_JAHBAY010000015.1"/>
</dbReference>
<keyword evidence="1" id="KW-0001">2Fe-2S</keyword>
<evidence type="ECO:0000256" key="4">
    <source>
        <dbReference type="ARBA" id="ARBA00023014"/>
    </source>
</evidence>
<evidence type="ECO:0000313" key="7">
    <source>
        <dbReference type="Proteomes" id="UP001197247"/>
    </source>
</evidence>
<keyword evidence="7" id="KW-1185">Reference proteome</keyword>
<evidence type="ECO:0000256" key="1">
    <source>
        <dbReference type="ARBA" id="ARBA00022714"/>
    </source>
</evidence>
<dbReference type="InterPro" id="IPR018967">
    <property type="entry name" value="FeS-contain_CDGSH-typ"/>
</dbReference>
<evidence type="ECO:0000313" key="6">
    <source>
        <dbReference type="EMBL" id="MBT0773181.1"/>
    </source>
</evidence>
<proteinExistence type="predicted"/>
<keyword evidence="3" id="KW-0408">Iron</keyword>
<dbReference type="InterPro" id="IPR042216">
    <property type="entry name" value="MitoNEET_CISD"/>
</dbReference>
<dbReference type="EMBL" id="JAHBAY010000015">
    <property type="protein sequence ID" value="MBT0773181.1"/>
    <property type="molecule type" value="Genomic_DNA"/>
</dbReference>
<keyword evidence="2" id="KW-0479">Metal-binding</keyword>
<dbReference type="Pfam" id="PF09360">
    <property type="entry name" value="zf-CDGSH"/>
    <property type="match status" value="1"/>
</dbReference>
<dbReference type="Gene3D" id="3.40.5.90">
    <property type="entry name" value="CDGSH iron-sulfur domain, mitoNEET-type"/>
    <property type="match status" value="1"/>
</dbReference>
<sequence length="67" mass="7281">MSVTECPGGPLLVRGAVRLVGEDGQPVPVRRRTIALCRCGASQLLPMCDGTHRALRPRPEVEDKDDE</sequence>
<dbReference type="Proteomes" id="UP001197247">
    <property type="component" value="Unassembled WGS sequence"/>
</dbReference>
<evidence type="ECO:0000256" key="3">
    <source>
        <dbReference type="ARBA" id="ARBA00023004"/>
    </source>
</evidence>
<comment type="caution">
    <text evidence="6">The sequence shown here is derived from an EMBL/GenBank/DDBJ whole genome shotgun (WGS) entry which is preliminary data.</text>
</comment>